<name>A0A139HL97_9PEZI</name>
<proteinExistence type="predicted"/>
<organism evidence="3 4">
    <name type="scientific">Pseudocercospora eumusae</name>
    <dbReference type="NCBI Taxonomy" id="321146"/>
    <lineage>
        <taxon>Eukaryota</taxon>
        <taxon>Fungi</taxon>
        <taxon>Dikarya</taxon>
        <taxon>Ascomycota</taxon>
        <taxon>Pezizomycotina</taxon>
        <taxon>Dothideomycetes</taxon>
        <taxon>Dothideomycetidae</taxon>
        <taxon>Mycosphaerellales</taxon>
        <taxon>Mycosphaerellaceae</taxon>
        <taxon>Pseudocercospora</taxon>
    </lineage>
</organism>
<evidence type="ECO:0000313" key="3">
    <source>
        <dbReference type="EMBL" id="KXT03210.1"/>
    </source>
</evidence>
<keyword evidence="2" id="KW-0472">Membrane</keyword>
<protein>
    <submittedName>
        <fullName evidence="3">Uncharacterized protein</fullName>
    </submittedName>
</protein>
<keyword evidence="2" id="KW-1133">Transmembrane helix</keyword>
<keyword evidence="2" id="KW-0812">Transmembrane</keyword>
<comment type="caution">
    <text evidence="3">The sequence shown here is derived from an EMBL/GenBank/DDBJ whole genome shotgun (WGS) entry which is preliminary data.</text>
</comment>
<reference evidence="3 4" key="1">
    <citation type="submission" date="2015-07" db="EMBL/GenBank/DDBJ databases">
        <title>Comparative genomics of the Sigatoka disease complex on banana suggests a link between parallel evolutionary changes in Pseudocercospora fijiensis and Pseudocercospora eumusae and increased virulence on the banana host.</title>
        <authorList>
            <person name="Chang T.-C."/>
            <person name="Salvucci A."/>
            <person name="Crous P.W."/>
            <person name="Stergiopoulos I."/>
        </authorList>
    </citation>
    <scope>NUCLEOTIDE SEQUENCE [LARGE SCALE GENOMIC DNA]</scope>
    <source>
        <strain evidence="3 4">CBS 114824</strain>
    </source>
</reference>
<gene>
    <name evidence="3" type="ORF">AC578_4764</name>
</gene>
<sequence>MTVSSGGAAGIGIGCTIAGVLICGAIFFLVGRRRRKLPNDPSRNGIEEEISIGSEKAVRPDHHTLQQNPINAPQILVTRRNTAASTSSSSSNDSLGNATDTETKELFHDLNVAIRGHAQLYYTTSSEIDPSQSCDANLSTLESILGTSAPVDAVAMHALLQAPETRIDAIRLLIAWAVFKYIQPDAEIERTLLPPELVKCAQAMSRASVLENSQVRYSIPRKPVPGSGISAVDITTVTQRSDDHIAFAKWREISGKLFEPIYGDGKVVGTKDSRDQNIGELVTILVCLLQPYVAKGYGGARVRDLENVIKMGAAFGYRLFTQRPEWEFAWSTLMADEIVVYPALVKIGDEKGKRLRKSIVLDWEEVVKLPEAMDTVGE</sequence>
<evidence type="ECO:0000256" key="2">
    <source>
        <dbReference type="SAM" id="Phobius"/>
    </source>
</evidence>
<dbReference type="OrthoDB" id="5421765at2759"/>
<accession>A0A139HL97</accession>
<feature type="region of interest" description="Disordered" evidence="1">
    <location>
        <begin position="38"/>
        <end position="73"/>
    </location>
</feature>
<keyword evidence="4" id="KW-1185">Reference proteome</keyword>
<dbReference type="Proteomes" id="UP000070133">
    <property type="component" value="Unassembled WGS sequence"/>
</dbReference>
<evidence type="ECO:0000313" key="4">
    <source>
        <dbReference type="Proteomes" id="UP000070133"/>
    </source>
</evidence>
<dbReference type="AlphaFoldDB" id="A0A139HL97"/>
<dbReference type="EMBL" id="LFZN01000032">
    <property type="protein sequence ID" value="KXT03210.1"/>
    <property type="molecule type" value="Genomic_DNA"/>
</dbReference>
<evidence type="ECO:0000256" key="1">
    <source>
        <dbReference type="SAM" id="MobiDB-lite"/>
    </source>
</evidence>
<feature type="transmembrane region" description="Helical" evidence="2">
    <location>
        <begin position="6"/>
        <end position="30"/>
    </location>
</feature>